<dbReference type="OrthoDB" id="9795692at2"/>
<dbReference type="SUPFAM" id="SSF110857">
    <property type="entry name" value="Gamma-glutamyl cyclotransferase-like"/>
    <property type="match status" value="1"/>
</dbReference>
<gene>
    <name evidence="3" type="ORF">IQ24_00454</name>
</gene>
<dbReference type="EC" id="4.3.2.7" evidence="1"/>
<dbReference type="GO" id="GO:0005737">
    <property type="term" value="C:cytoplasm"/>
    <property type="evidence" value="ECO:0007669"/>
    <property type="project" value="TreeGrafter"/>
</dbReference>
<dbReference type="EMBL" id="VLKU01000001">
    <property type="protein sequence ID" value="TWI38315.1"/>
    <property type="molecule type" value="Genomic_DNA"/>
</dbReference>
<dbReference type="GO" id="GO:0006751">
    <property type="term" value="P:glutathione catabolic process"/>
    <property type="evidence" value="ECO:0007669"/>
    <property type="project" value="InterPro"/>
</dbReference>
<dbReference type="Pfam" id="PF04752">
    <property type="entry name" value="ChaC"/>
    <property type="match status" value="1"/>
</dbReference>
<organism evidence="3 4">
    <name type="scientific">Paracoccus sulfuroxidans</name>
    <dbReference type="NCBI Taxonomy" id="384678"/>
    <lineage>
        <taxon>Bacteria</taxon>
        <taxon>Pseudomonadati</taxon>
        <taxon>Pseudomonadota</taxon>
        <taxon>Alphaproteobacteria</taxon>
        <taxon>Rhodobacterales</taxon>
        <taxon>Paracoccaceae</taxon>
        <taxon>Paracoccus</taxon>
    </lineage>
</organism>
<dbReference type="PANTHER" id="PTHR12192:SF2">
    <property type="entry name" value="GLUTATHIONE-SPECIFIC GAMMA-GLUTAMYLCYCLOTRANSFERASE 2"/>
    <property type="match status" value="1"/>
</dbReference>
<dbReference type="InterPro" id="IPR013024">
    <property type="entry name" value="GGCT-like"/>
</dbReference>
<dbReference type="GO" id="GO:0061928">
    <property type="term" value="F:glutathione specific gamma-glutamylcyclotransferase activity"/>
    <property type="evidence" value="ECO:0007669"/>
    <property type="project" value="UniProtKB-EC"/>
</dbReference>
<reference evidence="3 4" key="1">
    <citation type="journal article" date="2015" name="Stand. Genomic Sci.">
        <title>Genomic Encyclopedia of Bacterial and Archaeal Type Strains, Phase III: the genomes of soil and plant-associated and newly described type strains.</title>
        <authorList>
            <person name="Whitman W.B."/>
            <person name="Woyke T."/>
            <person name="Klenk H.P."/>
            <person name="Zhou Y."/>
            <person name="Lilburn T.G."/>
            <person name="Beck B.J."/>
            <person name="De Vos P."/>
            <person name="Vandamme P."/>
            <person name="Eisen J.A."/>
            <person name="Garrity G."/>
            <person name="Hugenholtz P."/>
            <person name="Kyrpides N.C."/>
        </authorList>
    </citation>
    <scope>NUCLEOTIDE SEQUENCE [LARGE SCALE GENOMIC DNA]</scope>
    <source>
        <strain evidence="3 4">CGMCC 1.5364</strain>
    </source>
</reference>
<name>A0A562P1J8_9RHOB</name>
<keyword evidence="4" id="KW-1185">Reference proteome</keyword>
<evidence type="ECO:0000256" key="1">
    <source>
        <dbReference type="ARBA" id="ARBA00012344"/>
    </source>
</evidence>
<dbReference type="AlphaFoldDB" id="A0A562P1J8"/>
<evidence type="ECO:0000313" key="4">
    <source>
        <dbReference type="Proteomes" id="UP000316225"/>
    </source>
</evidence>
<sequence>MASLKPSEHWVFAYGSLMWDPGFPVAEAVGGRIDGYARSFCMTSVVFRGTLEAPGLVLALDEKPGAHCQGLALRVDGADWQATHTDLRARELATNAYHELVLPILLSDGRQVQAITYVMRRDHEQYIGALSLDEQARIISRAVGGRGPNADYLFNTADHLTQLGMQDPDLDELARHVRDLMRG</sequence>
<evidence type="ECO:0000313" key="3">
    <source>
        <dbReference type="EMBL" id="TWI38315.1"/>
    </source>
</evidence>
<dbReference type="InterPro" id="IPR006840">
    <property type="entry name" value="ChaC"/>
</dbReference>
<comment type="caution">
    <text evidence="3">The sequence shown here is derived from an EMBL/GenBank/DDBJ whole genome shotgun (WGS) entry which is preliminary data.</text>
</comment>
<protein>
    <recommendedName>
        <fullName evidence="1">glutathione-specific gamma-glutamylcyclotransferase</fullName>
        <ecNumber evidence="1">4.3.2.7</ecNumber>
    </recommendedName>
</protein>
<dbReference type="Gene3D" id="3.10.490.10">
    <property type="entry name" value="Gamma-glutamyl cyclotransferase-like"/>
    <property type="match status" value="1"/>
</dbReference>
<proteinExistence type="predicted"/>
<evidence type="ECO:0000256" key="2">
    <source>
        <dbReference type="ARBA" id="ARBA00023239"/>
    </source>
</evidence>
<dbReference type="PANTHER" id="PTHR12192">
    <property type="entry name" value="CATION TRANSPORT PROTEIN CHAC-RELATED"/>
    <property type="match status" value="1"/>
</dbReference>
<keyword evidence="2" id="KW-0456">Lyase</keyword>
<accession>A0A562P1J8</accession>
<dbReference type="RefSeq" id="WP_145396081.1">
    <property type="nucleotide sequence ID" value="NZ_VLKU01000001.1"/>
</dbReference>
<dbReference type="InterPro" id="IPR036568">
    <property type="entry name" value="GGCT-like_sf"/>
</dbReference>
<dbReference type="CDD" id="cd06661">
    <property type="entry name" value="GGCT_like"/>
    <property type="match status" value="1"/>
</dbReference>
<dbReference type="Proteomes" id="UP000316225">
    <property type="component" value="Unassembled WGS sequence"/>
</dbReference>